<gene>
    <name evidence="5" type="ORF">TL10_16315</name>
</gene>
<dbReference type="GO" id="GO:0005576">
    <property type="term" value="C:extracellular region"/>
    <property type="evidence" value="ECO:0007669"/>
    <property type="project" value="TreeGrafter"/>
</dbReference>
<feature type="domain" description="Mce/MlaD" evidence="3">
    <location>
        <begin position="41"/>
        <end position="117"/>
    </location>
</feature>
<evidence type="ECO:0000313" key="5">
    <source>
        <dbReference type="EMBL" id="KIU15868.1"/>
    </source>
</evidence>
<proteinExistence type="predicted"/>
<dbReference type="NCBIfam" id="TIGR00996">
    <property type="entry name" value="Mtu_fam_mce"/>
    <property type="match status" value="1"/>
</dbReference>
<sequence length="469" mass="48734">MEPRPGENRLHPAWWTLVLVVVLVGLVALTVGLYSDSFTRYVPVTLSSSRAGLIMESGGKVMMNGVQVGHVAAITGSGDPVTVKLEIAPDQIRNIPGNVGAQIRATTIFGAKYVDLVYPDHPSTQRLSAGSVLLSRNVTTEVNTVFQNLVGLLDQIDPAKLNAVLTALSMGFQGQGERIGQSITDANQVLLALNPRSETIRQNWRSFKGVTDTYGAAARNILATLDAASVTSGTVVGHASPLDALLLNTIGLAQSGAGLLTENQKNFVDAVNTLEPTTALLLKYNPTYTCMLVGAKWWLDNGALAAIGGNGRTYVADAALLMGKDPYVFPDNLPIVAAKGGPGGKPGCGSLPDATKAFPVRQLVTNTGWGTGVDIRPNPGLAHPCYADYLPVTRAVPEPATIRKCLPGPAPGPIAYPGAPPYGAPLYGPGGVPLWPGIPAAPQPEAGSAQDSGPPADPDPTATSPRPAS</sequence>
<dbReference type="PANTHER" id="PTHR33371">
    <property type="entry name" value="INTERMEMBRANE PHOSPHOLIPID TRANSPORT SYSTEM BINDING PROTEIN MLAD-RELATED"/>
    <property type="match status" value="1"/>
</dbReference>
<dbReference type="STRING" id="280871.TL10_16315"/>
<dbReference type="RefSeq" id="WP_043986411.1">
    <property type="nucleotide sequence ID" value="NZ_JXST01000022.1"/>
</dbReference>
<accession>A0A0D1J2S6</accession>
<name>A0A0D1J2S6_9MYCO</name>
<evidence type="ECO:0000256" key="1">
    <source>
        <dbReference type="SAM" id="MobiDB-lite"/>
    </source>
</evidence>
<evidence type="ECO:0000259" key="3">
    <source>
        <dbReference type="Pfam" id="PF02470"/>
    </source>
</evidence>
<dbReference type="InterPro" id="IPR024516">
    <property type="entry name" value="Mce_C"/>
</dbReference>
<dbReference type="Pfam" id="PF02470">
    <property type="entry name" value="MlaD"/>
    <property type="match status" value="1"/>
</dbReference>
<keyword evidence="2" id="KW-1133">Transmembrane helix</keyword>
<dbReference type="InterPro" id="IPR052336">
    <property type="entry name" value="MlaD_Phospholipid_Transporter"/>
</dbReference>
<dbReference type="EMBL" id="JXST01000022">
    <property type="protein sequence ID" value="KIU15868.1"/>
    <property type="molecule type" value="Genomic_DNA"/>
</dbReference>
<reference evidence="5 6" key="1">
    <citation type="submission" date="2015-01" db="EMBL/GenBank/DDBJ databases">
        <title>Genome sequence of Mycobacterium llatzerense and Mycobacterium immunogenum recovered from brain abscess.</title>
        <authorList>
            <person name="Greninger A.L."/>
            <person name="Langelier C."/>
            <person name="Cunningham G."/>
            <person name="Chiu C.Y."/>
            <person name="Miller S."/>
        </authorList>
    </citation>
    <scope>NUCLEOTIDE SEQUENCE [LARGE SCALE GENOMIC DNA]</scope>
    <source>
        <strain evidence="5 6">CLUC14</strain>
    </source>
</reference>
<feature type="compositionally biased region" description="Low complexity" evidence="1">
    <location>
        <begin position="451"/>
        <end position="469"/>
    </location>
</feature>
<feature type="domain" description="Mammalian cell entry C-terminal" evidence="4">
    <location>
        <begin position="123"/>
        <end position="342"/>
    </location>
</feature>
<protein>
    <submittedName>
        <fullName evidence="5">MCE-family protein MCE3A</fullName>
    </submittedName>
</protein>
<dbReference type="InterPro" id="IPR005693">
    <property type="entry name" value="Mce"/>
</dbReference>
<dbReference type="Pfam" id="PF11887">
    <property type="entry name" value="Mce4_CUP1"/>
    <property type="match status" value="1"/>
</dbReference>
<dbReference type="PANTHER" id="PTHR33371:SF19">
    <property type="entry name" value="MCE-FAMILY PROTEIN MCE4A"/>
    <property type="match status" value="1"/>
</dbReference>
<comment type="caution">
    <text evidence="5">The sequence shown here is derived from an EMBL/GenBank/DDBJ whole genome shotgun (WGS) entry which is preliminary data.</text>
</comment>
<feature type="transmembrane region" description="Helical" evidence="2">
    <location>
        <begin position="12"/>
        <end position="34"/>
    </location>
</feature>
<evidence type="ECO:0000259" key="4">
    <source>
        <dbReference type="Pfam" id="PF11887"/>
    </source>
</evidence>
<evidence type="ECO:0000256" key="2">
    <source>
        <dbReference type="SAM" id="Phobius"/>
    </source>
</evidence>
<keyword evidence="2" id="KW-0812">Transmembrane</keyword>
<dbReference type="AlphaFoldDB" id="A0A0D1J2S6"/>
<evidence type="ECO:0000313" key="6">
    <source>
        <dbReference type="Proteomes" id="UP000032221"/>
    </source>
</evidence>
<dbReference type="PATRIC" id="fig|280871.6.peg.3385"/>
<organism evidence="5 6">
    <name type="scientific">Mycolicibacterium llatzerense</name>
    <dbReference type="NCBI Taxonomy" id="280871"/>
    <lineage>
        <taxon>Bacteria</taxon>
        <taxon>Bacillati</taxon>
        <taxon>Actinomycetota</taxon>
        <taxon>Actinomycetes</taxon>
        <taxon>Mycobacteriales</taxon>
        <taxon>Mycobacteriaceae</taxon>
        <taxon>Mycolicibacterium</taxon>
    </lineage>
</organism>
<keyword evidence="6" id="KW-1185">Reference proteome</keyword>
<dbReference type="InterPro" id="IPR003399">
    <property type="entry name" value="Mce/MlaD"/>
</dbReference>
<keyword evidence="2" id="KW-0472">Membrane</keyword>
<dbReference type="GO" id="GO:0051701">
    <property type="term" value="P:biological process involved in interaction with host"/>
    <property type="evidence" value="ECO:0007669"/>
    <property type="project" value="TreeGrafter"/>
</dbReference>
<feature type="region of interest" description="Disordered" evidence="1">
    <location>
        <begin position="433"/>
        <end position="469"/>
    </location>
</feature>
<dbReference type="Proteomes" id="UP000032221">
    <property type="component" value="Unassembled WGS sequence"/>
</dbReference>
<dbReference type="OrthoDB" id="3460188at2"/>